<evidence type="ECO:0000313" key="3">
    <source>
        <dbReference type="Proteomes" id="UP000029981"/>
    </source>
</evidence>
<reference evidence="2 3" key="4">
    <citation type="journal article" date="2011" name="BMC Genomics">
        <title>RNA-Seq improves annotation of protein-coding genes in the cucumber genome.</title>
        <authorList>
            <person name="Li Z."/>
            <person name="Zhang Z."/>
            <person name="Yan P."/>
            <person name="Huang S."/>
            <person name="Fei Z."/>
            <person name="Lin K."/>
        </authorList>
    </citation>
    <scope>NUCLEOTIDE SEQUENCE [LARGE SCALE GENOMIC DNA]</scope>
    <source>
        <strain evidence="3">cv. 9930</strain>
    </source>
</reference>
<organism evidence="2 3">
    <name type="scientific">Cucumis sativus</name>
    <name type="common">Cucumber</name>
    <dbReference type="NCBI Taxonomy" id="3659"/>
    <lineage>
        <taxon>Eukaryota</taxon>
        <taxon>Viridiplantae</taxon>
        <taxon>Streptophyta</taxon>
        <taxon>Embryophyta</taxon>
        <taxon>Tracheophyta</taxon>
        <taxon>Spermatophyta</taxon>
        <taxon>Magnoliopsida</taxon>
        <taxon>eudicotyledons</taxon>
        <taxon>Gunneridae</taxon>
        <taxon>Pentapetalae</taxon>
        <taxon>rosids</taxon>
        <taxon>fabids</taxon>
        <taxon>Cucurbitales</taxon>
        <taxon>Cucurbitaceae</taxon>
        <taxon>Benincaseae</taxon>
        <taxon>Cucumis</taxon>
    </lineage>
</organism>
<keyword evidence="3" id="KW-1185">Reference proteome</keyword>
<feature type="region of interest" description="Disordered" evidence="1">
    <location>
        <begin position="49"/>
        <end position="75"/>
    </location>
</feature>
<name>A0A0A0L6N2_CUCSA</name>
<dbReference type="EMBL" id="CM002924">
    <property type="protein sequence ID" value="KGN56694.1"/>
    <property type="molecule type" value="Genomic_DNA"/>
</dbReference>
<reference evidence="2 3" key="1">
    <citation type="journal article" date="2009" name="Nat. Genet.">
        <title>The genome of the cucumber, Cucumis sativus L.</title>
        <authorList>
            <person name="Huang S."/>
            <person name="Li R."/>
            <person name="Zhang Z."/>
            <person name="Li L."/>
            <person name="Gu X."/>
            <person name="Fan W."/>
            <person name="Lucas W.J."/>
            <person name="Wang X."/>
            <person name="Xie B."/>
            <person name="Ni P."/>
            <person name="Ren Y."/>
            <person name="Zhu H."/>
            <person name="Li J."/>
            <person name="Lin K."/>
            <person name="Jin W."/>
            <person name="Fei Z."/>
            <person name="Li G."/>
            <person name="Staub J."/>
            <person name="Kilian A."/>
            <person name="van der Vossen E.A."/>
            <person name="Wu Y."/>
            <person name="Guo J."/>
            <person name="He J."/>
            <person name="Jia Z."/>
            <person name="Ren Y."/>
            <person name="Tian G."/>
            <person name="Lu Y."/>
            <person name="Ruan J."/>
            <person name="Qian W."/>
            <person name="Wang M."/>
            <person name="Huang Q."/>
            <person name="Li B."/>
            <person name="Xuan Z."/>
            <person name="Cao J."/>
            <person name="Asan"/>
            <person name="Wu Z."/>
            <person name="Zhang J."/>
            <person name="Cai Q."/>
            <person name="Bai Y."/>
            <person name="Zhao B."/>
            <person name="Han Y."/>
            <person name="Li Y."/>
            <person name="Li X."/>
            <person name="Wang S."/>
            <person name="Shi Q."/>
            <person name="Liu S."/>
            <person name="Cho W.K."/>
            <person name="Kim J.Y."/>
            <person name="Xu Y."/>
            <person name="Heller-Uszynska K."/>
            <person name="Miao H."/>
            <person name="Cheng Z."/>
            <person name="Zhang S."/>
            <person name="Wu J."/>
            <person name="Yang Y."/>
            <person name="Kang H."/>
            <person name="Li M."/>
            <person name="Liang H."/>
            <person name="Ren X."/>
            <person name="Shi Z."/>
            <person name="Wen M."/>
            <person name="Jian M."/>
            <person name="Yang H."/>
            <person name="Zhang G."/>
            <person name="Yang Z."/>
            <person name="Chen R."/>
            <person name="Liu S."/>
            <person name="Li J."/>
            <person name="Ma L."/>
            <person name="Liu H."/>
            <person name="Zhou Y."/>
            <person name="Zhao J."/>
            <person name="Fang X."/>
            <person name="Li G."/>
            <person name="Fang L."/>
            <person name="Li Y."/>
            <person name="Liu D."/>
            <person name="Zheng H."/>
            <person name="Zhang Y."/>
            <person name="Qin N."/>
            <person name="Li Z."/>
            <person name="Yang G."/>
            <person name="Yang S."/>
            <person name="Bolund L."/>
            <person name="Kristiansen K."/>
            <person name="Zheng H."/>
            <person name="Li S."/>
            <person name="Zhang X."/>
            <person name="Yang H."/>
            <person name="Wang J."/>
            <person name="Sun R."/>
            <person name="Zhang B."/>
            <person name="Jiang S."/>
            <person name="Wang J."/>
            <person name="Du Y."/>
            <person name="Li S."/>
        </authorList>
    </citation>
    <scope>NUCLEOTIDE SEQUENCE [LARGE SCALE GENOMIC DNA]</scope>
    <source>
        <strain evidence="3">cv. 9930</strain>
    </source>
</reference>
<accession>A0A0A0L6N2</accession>
<gene>
    <name evidence="2" type="ORF">Csa_3G129510</name>
</gene>
<reference evidence="2 3" key="3">
    <citation type="journal article" date="2010" name="BMC Genomics">
        <title>Transcriptome sequencing and comparative analysis of cucumber flowers with different sex types.</title>
        <authorList>
            <person name="Guo S."/>
            <person name="Zheng Y."/>
            <person name="Joung J.G."/>
            <person name="Liu S."/>
            <person name="Zhang Z."/>
            <person name="Crasta O.R."/>
            <person name="Sobral B.W."/>
            <person name="Xu Y."/>
            <person name="Huang S."/>
            <person name="Fei Z."/>
        </authorList>
    </citation>
    <scope>NUCLEOTIDE SEQUENCE [LARGE SCALE GENOMIC DNA]</scope>
    <source>
        <strain evidence="3">cv. 9930</strain>
    </source>
</reference>
<evidence type="ECO:0000313" key="2">
    <source>
        <dbReference type="EMBL" id="KGN56694.1"/>
    </source>
</evidence>
<reference evidence="2 3" key="2">
    <citation type="journal article" date="2009" name="PLoS ONE">
        <title>An integrated genetic and cytogenetic map of the cucumber genome.</title>
        <authorList>
            <person name="Ren Y."/>
            <person name="Zhang Z."/>
            <person name="Liu J."/>
            <person name="Staub J.E."/>
            <person name="Han Y."/>
            <person name="Cheng Z."/>
            <person name="Li X."/>
            <person name="Lu J."/>
            <person name="Miao H."/>
            <person name="Kang H."/>
            <person name="Xie B."/>
            <person name="Gu X."/>
            <person name="Wang X."/>
            <person name="Du Y."/>
            <person name="Jin W."/>
            <person name="Huang S."/>
        </authorList>
    </citation>
    <scope>NUCLEOTIDE SEQUENCE [LARGE SCALE GENOMIC DNA]</scope>
    <source>
        <strain evidence="3">cv. 9930</strain>
    </source>
</reference>
<dbReference type="AlphaFoldDB" id="A0A0A0L6N2"/>
<protein>
    <submittedName>
        <fullName evidence="2">Uncharacterized protein</fullName>
    </submittedName>
</protein>
<dbReference type="Gramene" id="KGN56694">
    <property type="protein sequence ID" value="KGN56694"/>
    <property type="gene ID" value="Csa_3G129510"/>
</dbReference>
<sequence length="75" mass="8901">MDSIMGDPNENRQNVILIFLHLFRHLLVRLPNQHGSFFLPHFWNQRSKLKRESVQDPTANSKEREEEFEGGVKQL</sequence>
<proteinExistence type="predicted"/>
<dbReference type="Proteomes" id="UP000029981">
    <property type="component" value="Chromosome 3"/>
</dbReference>
<evidence type="ECO:0000256" key="1">
    <source>
        <dbReference type="SAM" id="MobiDB-lite"/>
    </source>
</evidence>